<dbReference type="AlphaFoldDB" id="B8ME80"/>
<dbReference type="EMBL" id="EQ962656">
    <property type="protein sequence ID" value="EED16507.1"/>
    <property type="molecule type" value="Genomic_DNA"/>
</dbReference>
<keyword evidence="3" id="KW-1185">Reference proteome</keyword>
<organism evidence="2 3">
    <name type="scientific">Talaromyces stipitatus (strain ATCC 10500 / CBS 375.48 / QM 6759 / NRRL 1006)</name>
    <name type="common">Penicillium stipitatum</name>
    <dbReference type="NCBI Taxonomy" id="441959"/>
    <lineage>
        <taxon>Eukaryota</taxon>
        <taxon>Fungi</taxon>
        <taxon>Dikarya</taxon>
        <taxon>Ascomycota</taxon>
        <taxon>Pezizomycotina</taxon>
        <taxon>Eurotiomycetes</taxon>
        <taxon>Eurotiomycetidae</taxon>
        <taxon>Eurotiales</taxon>
        <taxon>Trichocomaceae</taxon>
        <taxon>Talaromyces</taxon>
        <taxon>Talaromyces sect. Talaromyces</taxon>
    </lineage>
</organism>
<feature type="compositionally biased region" description="Polar residues" evidence="1">
    <location>
        <begin position="155"/>
        <end position="173"/>
    </location>
</feature>
<gene>
    <name evidence="2" type="ORF">TSTA_015910</name>
</gene>
<evidence type="ECO:0000313" key="2">
    <source>
        <dbReference type="EMBL" id="EED16507.1"/>
    </source>
</evidence>
<dbReference type="HOGENOM" id="CLU_453545_0_0_1"/>
<name>B8ME80_TALSN</name>
<dbReference type="OrthoDB" id="4226666at2759"/>
<dbReference type="OMA" id="GHENTYL"/>
<dbReference type="InParanoid" id="B8ME80"/>
<sequence>MDADWDLFDRPMAGYDPYPYRYSEAENLYTLSTLSYPTREASGMDHMFPSSSDNQISNNGRYILHSPQGTIYEEEATPMVISPRVEEDIINMQRQESYIWNPDTDYMLGNPSYPRVPDHRFNAGYSSPWNPLQTESGHENTYLAVPGNRGRNRTARSPVSTANTPYTPSSLGSRSEADRGHARAGRRRGGREQGMRLAESTVQNVRECSGGSPCDTCAKTTRGRKWAGCIRSFKELTNLLNPDILSSRLRAEVLTRWITANTLMPRGRNEFELPLSFGFGKPFIGFRGIEYDPRTSEALWTYTIGQGDTHSESALYSNSLFVYPVNSSSREVQKEVCKWLKQILWNSEDMEDWLKKCFPGSRVAWARELLQVVWSYSMKSLNVGSLQEIDNCLLEAWMACLIVTILSLKIAIPKPFLDTIVPNLESGSHYRVPYPDTSRALNKCVKSLLFDIYLKFVKRITSALDQFSQIRPDQITDPHLCHMNCISILIMVLTCQIQTSLMDNARVSLEIKKELEVWDETETPEHLKRVEGVFKNTLLFVRHKRREWFKERPVEEHASSQMSYLCDAFRDVGERHGDAIKQHVNIKLEALRDRRADFHKQNIMRVFAFFFREGCKA</sequence>
<dbReference type="Proteomes" id="UP000001745">
    <property type="component" value="Unassembled WGS sequence"/>
</dbReference>
<dbReference type="VEuPathDB" id="FungiDB:TSTA_015910"/>
<evidence type="ECO:0000313" key="3">
    <source>
        <dbReference type="Proteomes" id="UP000001745"/>
    </source>
</evidence>
<dbReference type="RefSeq" id="XP_002483741.1">
    <property type="nucleotide sequence ID" value="XM_002483696.1"/>
</dbReference>
<dbReference type="PhylomeDB" id="B8ME80"/>
<dbReference type="STRING" id="441959.B8ME80"/>
<proteinExistence type="predicted"/>
<protein>
    <submittedName>
        <fullName evidence="2">Uncharacterized protein</fullName>
    </submittedName>
</protein>
<evidence type="ECO:0000256" key="1">
    <source>
        <dbReference type="SAM" id="MobiDB-lite"/>
    </source>
</evidence>
<feature type="region of interest" description="Disordered" evidence="1">
    <location>
        <begin position="144"/>
        <end position="195"/>
    </location>
</feature>
<dbReference type="eggNOG" id="ENOG502SFBR">
    <property type="taxonomic scope" value="Eukaryota"/>
</dbReference>
<accession>B8ME80</accession>
<reference evidence="3" key="1">
    <citation type="journal article" date="2015" name="Genome Announc.">
        <title>Genome sequence of the AIDS-associated pathogen Penicillium marneffei (ATCC18224) and its near taxonomic relative Talaromyces stipitatus (ATCC10500).</title>
        <authorList>
            <person name="Nierman W.C."/>
            <person name="Fedorova-Abrams N.D."/>
            <person name="Andrianopoulos A."/>
        </authorList>
    </citation>
    <scope>NUCLEOTIDE SEQUENCE [LARGE SCALE GENOMIC DNA]</scope>
    <source>
        <strain evidence="3">ATCC 10500 / CBS 375.48 / QM 6759 / NRRL 1006</strain>
    </source>
</reference>
<dbReference type="GeneID" id="8106364"/>